<proteinExistence type="predicted"/>
<sequence length="119" mass="14067">MAIERLDMVRLWQYWEEELALTGLQRHASRIRQQLSPIHNVEYRIELKWYPDSGQGKNEGNPPGAVMVELHQFLLKRRIEEAARSNCRLIVGQCNFLSQSHRSMERIGMKIGYIRTTWT</sequence>
<dbReference type="Proteomes" id="UP000681162">
    <property type="component" value="Unassembled WGS sequence"/>
</dbReference>
<gene>
    <name evidence="1" type="ORF">J41TS12_43720</name>
</gene>
<reference evidence="1 2" key="1">
    <citation type="submission" date="2021-03" db="EMBL/GenBank/DDBJ databases">
        <title>Antimicrobial resistance genes in bacteria isolated from Japanese honey, and their potential for conferring macrolide and lincosamide resistance in the American foulbrood pathogen Paenibacillus larvae.</title>
        <authorList>
            <person name="Okamoto M."/>
            <person name="Kumagai M."/>
            <person name="Kanamori H."/>
            <person name="Takamatsu D."/>
        </authorList>
    </citation>
    <scope>NUCLEOTIDE SEQUENCE [LARGE SCALE GENOMIC DNA]</scope>
    <source>
        <strain evidence="1 2">J41TS12</strain>
    </source>
</reference>
<keyword evidence="2" id="KW-1185">Reference proteome</keyword>
<evidence type="ECO:0000313" key="1">
    <source>
        <dbReference type="EMBL" id="GIO39511.1"/>
    </source>
</evidence>
<dbReference type="RefSeq" id="WP_374706017.1">
    <property type="nucleotide sequence ID" value="NZ_BORR01000022.1"/>
</dbReference>
<name>A0A919XW13_9BACL</name>
<protein>
    <submittedName>
        <fullName evidence="1">Uncharacterized protein</fullName>
    </submittedName>
</protein>
<evidence type="ECO:0000313" key="2">
    <source>
        <dbReference type="Proteomes" id="UP000681162"/>
    </source>
</evidence>
<comment type="caution">
    <text evidence="1">The sequence shown here is derived from an EMBL/GenBank/DDBJ whole genome shotgun (WGS) entry which is preliminary data.</text>
</comment>
<organism evidence="1 2">
    <name type="scientific">Paenibacillus antibioticophila</name>
    <dbReference type="NCBI Taxonomy" id="1274374"/>
    <lineage>
        <taxon>Bacteria</taxon>
        <taxon>Bacillati</taxon>
        <taxon>Bacillota</taxon>
        <taxon>Bacilli</taxon>
        <taxon>Bacillales</taxon>
        <taxon>Paenibacillaceae</taxon>
        <taxon>Paenibacillus</taxon>
    </lineage>
</organism>
<dbReference type="EMBL" id="BORR01000022">
    <property type="protein sequence ID" value="GIO39511.1"/>
    <property type="molecule type" value="Genomic_DNA"/>
</dbReference>
<dbReference type="AlphaFoldDB" id="A0A919XW13"/>
<accession>A0A919XW13</accession>